<evidence type="ECO:0000313" key="2">
    <source>
        <dbReference type="Proteomes" id="UP000216448"/>
    </source>
</evidence>
<dbReference type="InterPro" id="IPR029063">
    <property type="entry name" value="SAM-dependent_MTases_sf"/>
</dbReference>
<keyword evidence="1" id="KW-0808">Transferase</keyword>
<dbReference type="GO" id="GO:0032259">
    <property type="term" value="P:methylation"/>
    <property type="evidence" value="ECO:0007669"/>
    <property type="project" value="UniProtKB-KW"/>
</dbReference>
<dbReference type="Proteomes" id="UP000216448">
    <property type="component" value="Unassembled WGS sequence"/>
</dbReference>
<gene>
    <name evidence="1" type="ORF">A3P64_00740</name>
</gene>
<dbReference type="Gene3D" id="3.40.50.150">
    <property type="entry name" value="Vaccinia Virus protein VP39"/>
    <property type="match status" value="1"/>
</dbReference>
<dbReference type="AlphaFoldDB" id="A0AAX0PY33"/>
<reference evidence="1 2" key="1">
    <citation type="submission" date="2017-05" db="EMBL/GenBank/DDBJ databases">
        <title>Lactobacillus johnsonii from commercial turkeys.</title>
        <authorList>
            <person name="Johnson T.J."/>
            <person name="Youmans B."/>
        </authorList>
    </citation>
    <scope>NUCLEOTIDE SEQUENCE [LARGE SCALE GENOMIC DNA]</scope>
    <source>
        <strain evidence="1 2">UMNLJ54</strain>
    </source>
</reference>
<dbReference type="SUPFAM" id="SSF53335">
    <property type="entry name" value="S-adenosyl-L-methionine-dependent methyltransferases"/>
    <property type="match status" value="1"/>
</dbReference>
<organism evidence="1 2">
    <name type="scientific">Lactobacillus johnsonii</name>
    <dbReference type="NCBI Taxonomy" id="33959"/>
    <lineage>
        <taxon>Bacteria</taxon>
        <taxon>Bacillati</taxon>
        <taxon>Bacillota</taxon>
        <taxon>Bacilli</taxon>
        <taxon>Lactobacillales</taxon>
        <taxon>Lactobacillaceae</taxon>
        <taxon>Lactobacillus</taxon>
    </lineage>
</organism>
<protein>
    <submittedName>
        <fullName evidence="1">Methylase</fullName>
    </submittedName>
</protein>
<comment type="caution">
    <text evidence="1">The sequence shown here is derived from an EMBL/GenBank/DDBJ whole genome shotgun (WGS) entry which is preliminary data.</text>
</comment>
<dbReference type="GO" id="GO:0008168">
    <property type="term" value="F:methyltransferase activity"/>
    <property type="evidence" value="ECO:0007669"/>
    <property type="project" value="UniProtKB-KW"/>
</dbReference>
<proteinExistence type="predicted"/>
<accession>A0AAX0PY33</accession>
<dbReference type="EMBL" id="NIBB01000002">
    <property type="protein sequence ID" value="PAB53733.1"/>
    <property type="molecule type" value="Genomic_DNA"/>
</dbReference>
<evidence type="ECO:0000313" key="1">
    <source>
        <dbReference type="EMBL" id="PAB53733.1"/>
    </source>
</evidence>
<sequence length="253" mass="29435">MTEENEISLFDEQEFTVEAKQYELQETAESTELIKSKERVQNHGEVFTPKWMVQKMLAEPAIQEKIKDIHATFLEPSAGEGAFLVEILHQRLTYLDQRVSKASWPKQAIWALMSIYGIELLQDNLLKARDAMLEVVINHYQAKLQKQLSVKTEFYKAAKFVIATNIVQGNTLEYTTNEDQLIEFSHWWPVDEKVQREVFTYKSLFNNSDAGDVGAAEGQLSLFDELETEAEKEYALCDVLKVYKEERENERRR</sequence>
<name>A0AAX0PY33_LACJH</name>
<keyword evidence="1" id="KW-0489">Methyltransferase</keyword>